<name>A0AAN9Y3V1_9HEMI</name>
<dbReference type="AlphaFoldDB" id="A0AAN9Y3V1"/>
<keyword evidence="2" id="KW-1185">Reference proteome</keyword>
<proteinExistence type="predicted"/>
<evidence type="ECO:0000313" key="2">
    <source>
        <dbReference type="Proteomes" id="UP001367676"/>
    </source>
</evidence>
<organism evidence="1 2">
    <name type="scientific">Parthenolecanium corni</name>
    <dbReference type="NCBI Taxonomy" id="536013"/>
    <lineage>
        <taxon>Eukaryota</taxon>
        <taxon>Metazoa</taxon>
        <taxon>Ecdysozoa</taxon>
        <taxon>Arthropoda</taxon>
        <taxon>Hexapoda</taxon>
        <taxon>Insecta</taxon>
        <taxon>Pterygota</taxon>
        <taxon>Neoptera</taxon>
        <taxon>Paraneoptera</taxon>
        <taxon>Hemiptera</taxon>
        <taxon>Sternorrhyncha</taxon>
        <taxon>Coccoidea</taxon>
        <taxon>Coccidae</taxon>
        <taxon>Parthenolecanium</taxon>
    </lineage>
</organism>
<gene>
    <name evidence="1" type="ORF">V9T40_002509</name>
</gene>
<comment type="caution">
    <text evidence="1">The sequence shown here is derived from an EMBL/GenBank/DDBJ whole genome shotgun (WGS) entry which is preliminary data.</text>
</comment>
<dbReference type="Proteomes" id="UP001367676">
    <property type="component" value="Unassembled WGS sequence"/>
</dbReference>
<protein>
    <submittedName>
        <fullName evidence="1">Uncharacterized protein</fullName>
    </submittedName>
</protein>
<dbReference type="Gene3D" id="3.40.630.30">
    <property type="match status" value="1"/>
</dbReference>
<evidence type="ECO:0000313" key="1">
    <source>
        <dbReference type="EMBL" id="KAK7590896.1"/>
    </source>
</evidence>
<dbReference type="EMBL" id="JBBCAQ010000022">
    <property type="protein sequence ID" value="KAK7590896.1"/>
    <property type="molecule type" value="Genomic_DNA"/>
</dbReference>
<accession>A0AAN9Y3V1</accession>
<reference evidence="1 2" key="1">
    <citation type="submission" date="2024-03" db="EMBL/GenBank/DDBJ databases">
        <title>Adaptation during the transition from Ophiocordyceps entomopathogen to insect associate is accompanied by gene loss and intensified selection.</title>
        <authorList>
            <person name="Ward C.M."/>
            <person name="Onetto C.A."/>
            <person name="Borneman A.R."/>
        </authorList>
    </citation>
    <scope>NUCLEOTIDE SEQUENCE [LARGE SCALE GENOMIC DNA]</scope>
    <source>
        <strain evidence="1">AWRI1</strain>
        <tissue evidence="1">Single Adult Female</tissue>
    </source>
</reference>
<sequence>MEEVYQYSFKWSRPATIPFPHVWHRFQAKSSTGKSFNFRIEDLTPDRHNEAWKFMAQYFFVDEPIAKILRLTEDEASLASMERICKAIMKQNASLIAVLDEPGPNPKLIGIHVKAVISKGEPLEPPPKTIISLADKYDYICLHLREGIDVCHELDCDLYYDDFGLGVDRDYRGLRVAENLLEASSTYAIEFKIRGNIVAIVNPFLRHPGKYGFHQFREVALKDMRDEDGNALFSADETKSICLAGCRYY</sequence>